<dbReference type="InterPro" id="IPR015590">
    <property type="entry name" value="Aldehyde_DH_dom"/>
</dbReference>
<dbReference type="Gene3D" id="3.40.309.10">
    <property type="entry name" value="Aldehyde Dehydrogenase, Chain A, domain 2"/>
    <property type="match status" value="1"/>
</dbReference>
<dbReference type="SUPFAM" id="SSF53720">
    <property type="entry name" value="ALDH-like"/>
    <property type="match status" value="1"/>
</dbReference>
<organism evidence="5 6">
    <name type="scientific">Streptomyces humicola</name>
    <dbReference type="NCBI Taxonomy" id="2953240"/>
    <lineage>
        <taxon>Bacteria</taxon>
        <taxon>Bacillati</taxon>
        <taxon>Actinomycetota</taxon>
        <taxon>Actinomycetes</taxon>
        <taxon>Kitasatosporales</taxon>
        <taxon>Streptomycetaceae</taxon>
        <taxon>Streptomyces</taxon>
    </lineage>
</organism>
<evidence type="ECO:0000313" key="6">
    <source>
        <dbReference type="Proteomes" id="UP001057702"/>
    </source>
</evidence>
<comment type="caution">
    <text evidence="5">The sequence shown here is derived from an EMBL/GenBank/DDBJ whole genome shotgun (WGS) entry which is preliminary data.</text>
</comment>
<evidence type="ECO:0000256" key="1">
    <source>
        <dbReference type="ARBA" id="ARBA00023002"/>
    </source>
</evidence>
<dbReference type="InterPro" id="IPR016162">
    <property type="entry name" value="Ald_DH_N"/>
</dbReference>
<proteinExistence type="inferred from homology"/>
<reference evidence="5" key="1">
    <citation type="submission" date="2022-06" db="EMBL/GenBank/DDBJ databases">
        <title>Draft genome sequence of Streptomyces sp. RB6PN25 isolated from peat swamp forest in Thailand.</title>
        <authorList>
            <person name="Duangmal K."/>
            <person name="Klaysubun C."/>
        </authorList>
    </citation>
    <scope>NUCLEOTIDE SEQUENCE</scope>
    <source>
        <strain evidence="5">RB6PN25</strain>
    </source>
</reference>
<dbReference type="Proteomes" id="UP001057702">
    <property type="component" value="Unassembled WGS sequence"/>
</dbReference>
<dbReference type="InterPro" id="IPR029510">
    <property type="entry name" value="Ald_DH_CS_GLU"/>
</dbReference>
<evidence type="ECO:0000256" key="3">
    <source>
        <dbReference type="RuleBase" id="RU003345"/>
    </source>
</evidence>
<feature type="active site" evidence="2">
    <location>
        <position position="266"/>
    </location>
</feature>
<dbReference type="PANTHER" id="PTHR11699">
    <property type="entry name" value="ALDEHYDE DEHYDROGENASE-RELATED"/>
    <property type="match status" value="1"/>
</dbReference>
<comment type="similarity">
    <text evidence="3">Belongs to the aldehyde dehydrogenase family.</text>
</comment>
<dbReference type="Pfam" id="PF00171">
    <property type="entry name" value="Aldedh"/>
    <property type="match status" value="1"/>
</dbReference>
<keyword evidence="1 3" id="KW-0560">Oxidoreductase</keyword>
<dbReference type="EMBL" id="JANFNG010000005">
    <property type="protein sequence ID" value="MCQ4080891.1"/>
    <property type="molecule type" value="Genomic_DNA"/>
</dbReference>
<evidence type="ECO:0000256" key="2">
    <source>
        <dbReference type="PROSITE-ProRule" id="PRU10007"/>
    </source>
</evidence>
<keyword evidence="6" id="KW-1185">Reference proteome</keyword>
<evidence type="ECO:0000259" key="4">
    <source>
        <dbReference type="Pfam" id="PF00171"/>
    </source>
</evidence>
<sequence>MRVTASSLHPTTSGPGGPRVYGHYIDGAFTDPSLDRVQRRAPGTGLVVAEYSRGTAQDTERAITCARRAFDHGPWPQWSGIERARVLLALADLVRQNKERLARLEAEEVGKPLRLAVGDVDGSVGLIEYAASLAMSMHGDVHTNLGSDFTAFVAREPAGVIGMITPWNFPLLLLAQKLPFALGAGCTAVVKPSELTASSTLEIARLAQEAGVPDGVINVVTGRGSVVGQHIAESVQVDVVSFTGSTEVGRRIVTASQSNLKRLSLELGGKAANIVLPDADLEDALDGVMFGVYFNNGECCVSGARLLIAEQVADEFLDELIARTARLRVGQPLEENTDIGALIHEDHLATVLEYIESADADGAAVRTGGSRLTSEPFAAGTFLAPTVLDQVAPTARVFREEIFGPVLSVTRFRDLDEAIALANSVDYGLANSVWTKDIDKALTASRALRSGTVWVNTTIDGAPQLPGGGVKMSGYGREMGQVGFDEFTEVKTVQIRTGRRTPFFGA</sequence>
<dbReference type="InterPro" id="IPR016161">
    <property type="entry name" value="Ald_DH/histidinol_DH"/>
</dbReference>
<dbReference type="RefSeq" id="WP_255919796.1">
    <property type="nucleotide sequence ID" value="NZ_JANFNG010000005.1"/>
</dbReference>
<dbReference type="PROSITE" id="PS00687">
    <property type="entry name" value="ALDEHYDE_DEHYDR_GLU"/>
    <property type="match status" value="1"/>
</dbReference>
<name>A0ABT1PTB7_9ACTN</name>
<dbReference type="Gene3D" id="3.40.605.10">
    <property type="entry name" value="Aldehyde Dehydrogenase, Chain A, domain 1"/>
    <property type="match status" value="1"/>
</dbReference>
<dbReference type="InterPro" id="IPR016163">
    <property type="entry name" value="Ald_DH_C"/>
</dbReference>
<feature type="domain" description="Aldehyde dehydrogenase" evidence="4">
    <location>
        <begin position="33"/>
        <end position="493"/>
    </location>
</feature>
<gene>
    <name evidence="5" type="ORF">NGB36_09830</name>
</gene>
<protein>
    <submittedName>
        <fullName evidence="5">Aldehyde dehydrogenase family protein</fullName>
    </submittedName>
</protein>
<accession>A0ABT1PTB7</accession>
<evidence type="ECO:0000313" key="5">
    <source>
        <dbReference type="EMBL" id="MCQ4080891.1"/>
    </source>
</evidence>